<keyword evidence="2 5" id="KW-0812">Transmembrane</keyword>
<proteinExistence type="predicted"/>
<feature type="transmembrane region" description="Helical" evidence="5">
    <location>
        <begin position="118"/>
        <end position="140"/>
    </location>
</feature>
<name>A0AAU6U2G4_UNCXX</name>
<evidence type="ECO:0000256" key="5">
    <source>
        <dbReference type="SAM" id="Phobius"/>
    </source>
</evidence>
<evidence type="ECO:0000256" key="1">
    <source>
        <dbReference type="ARBA" id="ARBA00004141"/>
    </source>
</evidence>
<dbReference type="EMBL" id="CP095353">
    <property type="protein sequence ID" value="XAG68089.1"/>
    <property type="molecule type" value="Genomic_DNA"/>
</dbReference>
<feature type="transmembrane region" description="Helical" evidence="5">
    <location>
        <begin position="292"/>
        <end position="321"/>
    </location>
</feature>
<reference evidence="6" key="1">
    <citation type="submission" date="2022-03" db="EMBL/GenBank/DDBJ databases">
        <title>Sea Food Isolates.</title>
        <authorList>
            <person name="Li c."/>
        </authorList>
    </citation>
    <scope>NUCLEOTIDE SEQUENCE</scope>
    <source>
        <strain evidence="6">19CA06SA08-2</strain>
    </source>
</reference>
<organism evidence="6">
    <name type="scientific">bacterium 19CA06SA08-2</name>
    <dbReference type="NCBI Taxonomy" id="2920658"/>
    <lineage>
        <taxon>Bacteria</taxon>
    </lineage>
</organism>
<evidence type="ECO:0000256" key="4">
    <source>
        <dbReference type="ARBA" id="ARBA00023136"/>
    </source>
</evidence>
<accession>A0AAU6U2G4</accession>
<comment type="subcellular location">
    <subcellularLocation>
        <location evidence="1">Membrane</location>
        <topology evidence="1">Multi-pass membrane protein</topology>
    </subcellularLocation>
</comment>
<gene>
    <name evidence="6" type="ORF">MRM75_15795</name>
</gene>
<dbReference type="Gene3D" id="1.50.10.150">
    <property type="entry name" value="Voltage-dependent anion channel"/>
    <property type="match status" value="1"/>
</dbReference>
<sequence>MSNESLNMEGATLPSISRIAYMPVTLFSIIMGLTGAAIACRKAFPDSVMMHSAGFFLGVMSSVLLTVFVAMYVFKMLKYRDEFLHESRHMVRINFFPTISISLLLQSAYWSGWHDISLYLWSAGAMLQLMFTLFIMSSWIHREHFNIAHTNPAWFIPVVGNIVVPLAGVGLGFHETSLFFFSIGLIFWFCLLTIVLYRLFFHESLPDKLMPTMFILLAPPSIGFIAYTDIIGSTDFFAHIIYYFALFVFILLMYNTLTFVKLKFYPSSWAYSFPLAAFSAASAKFADSTGSVIPYFLAKIVVCALIGLIVWLISMTVLSFYKGELFIQEK</sequence>
<evidence type="ECO:0000256" key="3">
    <source>
        <dbReference type="ARBA" id="ARBA00022989"/>
    </source>
</evidence>
<keyword evidence="3 5" id="KW-1133">Transmembrane helix</keyword>
<dbReference type="InterPro" id="IPR004695">
    <property type="entry name" value="SLAC1/Mae1/Ssu1/TehA"/>
</dbReference>
<feature type="transmembrane region" description="Helical" evidence="5">
    <location>
        <begin position="212"/>
        <end position="230"/>
    </location>
</feature>
<feature type="transmembrane region" description="Helical" evidence="5">
    <location>
        <begin position="20"/>
        <end position="39"/>
    </location>
</feature>
<dbReference type="CDD" id="cd09323">
    <property type="entry name" value="TDT_SLAC1_like"/>
    <property type="match status" value="1"/>
</dbReference>
<evidence type="ECO:0000313" key="6">
    <source>
        <dbReference type="EMBL" id="XAG68089.1"/>
    </source>
</evidence>
<feature type="transmembrane region" description="Helical" evidence="5">
    <location>
        <begin position="179"/>
        <end position="200"/>
    </location>
</feature>
<dbReference type="AlphaFoldDB" id="A0AAU6U2G4"/>
<dbReference type="PANTHER" id="PTHR37955:SF1">
    <property type="entry name" value="DEP DOMAIN-CONTAINING PROTEIN"/>
    <property type="match status" value="1"/>
</dbReference>
<dbReference type="Pfam" id="PF03595">
    <property type="entry name" value="SLAC1"/>
    <property type="match status" value="1"/>
</dbReference>
<dbReference type="PANTHER" id="PTHR37955">
    <property type="entry name" value="TELLURITE RESISTANCE PROTEIN TEHA"/>
    <property type="match status" value="1"/>
</dbReference>
<dbReference type="GO" id="GO:0046583">
    <property type="term" value="F:monoatomic cation efflux transmembrane transporter activity"/>
    <property type="evidence" value="ECO:0007669"/>
    <property type="project" value="TreeGrafter"/>
</dbReference>
<feature type="transmembrane region" description="Helical" evidence="5">
    <location>
        <begin position="95"/>
        <end position="112"/>
    </location>
</feature>
<protein>
    <submittedName>
        <fullName evidence="6">SLAC1 anion channel family protein</fullName>
    </submittedName>
</protein>
<dbReference type="InterPro" id="IPR038665">
    <property type="entry name" value="Voltage-dep_anion_channel_sf"/>
</dbReference>
<feature type="transmembrane region" description="Helical" evidence="5">
    <location>
        <begin position="236"/>
        <end position="257"/>
    </location>
</feature>
<dbReference type="GO" id="GO:0005886">
    <property type="term" value="C:plasma membrane"/>
    <property type="evidence" value="ECO:0007669"/>
    <property type="project" value="TreeGrafter"/>
</dbReference>
<keyword evidence="4 5" id="KW-0472">Membrane</keyword>
<dbReference type="InterPro" id="IPR052951">
    <property type="entry name" value="Tellurite_res_ion_channel"/>
</dbReference>
<feature type="transmembrane region" description="Helical" evidence="5">
    <location>
        <begin position="51"/>
        <end position="74"/>
    </location>
</feature>
<feature type="transmembrane region" description="Helical" evidence="5">
    <location>
        <begin position="152"/>
        <end position="173"/>
    </location>
</feature>
<evidence type="ECO:0000256" key="2">
    <source>
        <dbReference type="ARBA" id="ARBA00022692"/>
    </source>
</evidence>